<dbReference type="Proteomes" id="UP001189624">
    <property type="component" value="Chromosome 8"/>
</dbReference>
<dbReference type="Gramene" id="rna-AYBTSS11_LOCUS23458">
    <property type="protein sequence ID" value="CAJ1971457.1"/>
    <property type="gene ID" value="gene-AYBTSS11_LOCUS23458"/>
</dbReference>
<evidence type="ECO:0000313" key="1">
    <source>
        <dbReference type="EMBL" id="CAJ1971457.1"/>
    </source>
</evidence>
<keyword evidence="2" id="KW-1185">Reference proteome</keyword>
<proteinExistence type="predicted"/>
<dbReference type="EMBL" id="OY731405">
    <property type="protein sequence ID" value="CAJ1971457.1"/>
    <property type="molecule type" value="Genomic_DNA"/>
</dbReference>
<evidence type="ECO:0000313" key="2">
    <source>
        <dbReference type="Proteomes" id="UP001189624"/>
    </source>
</evidence>
<reference evidence="1" key="1">
    <citation type="submission" date="2023-10" db="EMBL/GenBank/DDBJ databases">
        <authorList>
            <person name="Domelevo Entfellner J.-B."/>
        </authorList>
    </citation>
    <scope>NUCLEOTIDE SEQUENCE</scope>
</reference>
<accession>A0AA86SRW8</accession>
<protein>
    <submittedName>
        <fullName evidence="1">Uncharacterized protein</fullName>
    </submittedName>
</protein>
<sequence>MYPREEVKDAITLKWEGRSKREEESEVREKSLGVQFLFSWAFVARYGRVWKIKKKKVPRGKSPLVIQGNYALRTIKRVASFSVRCAAAFFCKVQTETWFL</sequence>
<organism evidence="1 2">
    <name type="scientific">Sphenostylis stenocarpa</name>
    <dbReference type="NCBI Taxonomy" id="92480"/>
    <lineage>
        <taxon>Eukaryota</taxon>
        <taxon>Viridiplantae</taxon>
        <taxon>Streptophyta</taxon>
        <taxon>Embryophyta</taxon>
        <taxon>Tracheophyta</taxon>
        <taxon>Spermatophyta</taxon>
        <taxon>Magnoliopsida</taxon>
        <taxon>eudicotyledons</taxon>
        <taxon>Gunneridae</taxon>
        <taxon>Pentapetalae</taxon>
        <taxon>rosids</taxon>
        <taxon>fabids</taxon>
        <taxon>Fabales</taxon>
        <taxon>Fabaceae</taxon>
        <taxon>Papilionoideae</taxon>
        <taxon>50 kb inversion clade</taxon>
        <taxon>NPAAA clade</taxon>
        <taxon>indigoferoid/millettioid clade</taxon>
        <taxon>Phaseoleae</taxon>
        <taxon>Sphenostylis</taxon>
    </lineage>
</organism>
<dbReference type="AlphaFoldDB" id="A0AA86SRW8"/>
<gene>
    <name evidence="1" type="ORF">AYBTSS11_LOCUS23458</name>
</gene>
<name>A0AA86SRW8_9FABA</name>